<sequence length="280" mass="30601">MKNFFQLSIFGIALLYLPDNMSAQKMSAVVPIVDVKSGYLLGGSRGGKWIGAKSTAQFLKSGASYRLFNATKFLGNARFSEPKSQGAPCPDTLFTQVSPGEIQAKWKLNEAEFAIGNARHPMPHPLRIESTNQASYRNIVASILKARGIVKPVVGITQIWRVDLDGDGTQEVLLSATRKDDSGQAQSIAPDSRAGDYSLVLLRKIVRGEVKNSLLEGDFYPRAKKFNAPGFHRLAAVFDANGDGKMEVLLRGRYYEGDWVSLYEMHGEKPGKVLSEGCGA</sequence>
<dbReference type="OrthoDB" id="9814379at2"/>
<evidence type="ECO:0000313" key="2">
    <source>
        <dbReference type="Proteomes" id="UP000237684"/>
    </source>
</evidence>
<evidence type="ECO:0000313" key="1">
    <source>
        <dbReference type="EMBL" id="PQV64559.1"/>
    </source>
</evidence>
<dbReference type="EMBL" id="NIGF01000004">
    <property type="protein sequence ID" value="PQV64559.1"/>
    <property type="molecule type" value="Genomic_DNA"/>
</dbReference>
<organism evidence="1 2">
    <name type="scientific">Abditibacterium utsteinense</name>
    <dbReference type="NCBI Taxonomy" id="1960156"/>
    <lineage>
        <taxon>Bacteria</taxon>
        <taxon>Pseudomonadati</taxon>
        <taxon>Abditibacteriota</taxon>
        <taxon>Abditibacteriia</taxon>
        <taxon>Abditibacteriales</taxon>
        <taxon>Abditibacteriaceae</taxon>
        <taxon>Abditibacterium</taxon>
    </lineage>
</organism>
<dbReference type="Proteomes" id="UP000237684">
    <property type="component" value="Unassembled WGS sequence"/>
</dbReference>
<keyword evidence="2" id="KW-1185">Reference proteome</keyword>
<accession>A0A2S8SUW0</accession>
<dbReference type="InterPro" id="IPR028994">
    <property type="entry name" value="Integrin_alpha_N"/>
</dbReference>
<dbReference type="RefSeq" id="WP_105482938.1">
    <property type="nucleotide sequence ID" value="NZ_NIGF01000004.1"/>
</dbReference>
<reference evidence="1 2" key="1">
    <citation type="journal article" date="2018" name="Syst. Appl. Microbiol.">
        <title>Abditibacterium utsteinense sp. nov., the first cultivated member of candidate phylum FBP, isolated from ice-free Antarctic soil samples.</title>
        <authorList>
            <person name="Tahon G."/>
            <person name="Tytgat B."/>
            <person name="Lebbe L."/>
            <person name="Carlier A."/>
            <person name="Willems A."/>
        </authorList>
    </citation>
    <scope>NUCLEOTIDE SEQUENCE [LARGE SCALE GENOMIC DNA]</scope>
    <source>
        <strain evidence="1 2">LMG 29911</strain>
    </source>
</reference>
<dbReference type="InParanoid" id="A0A2S8SUW0"/>
<comment type="caution">
    <text evidence="1">The sequence shown here is derived from an EMBL/GenBank/DDBJ whole genome shotgun (WGS) entry which is preliminary data.</text>
</comment>
<dbReference type="AlphaFoldDB" id="A0A2S8SUW0"/>
<dbReference type="SUPFAM" id="SSF69318">
    <property type="entry name" value="Integrin alpha N-terminal domain"/>
    <property type="match status" value="1"/>
</dbReference>
<name>A0A2S8SUW0_9BACT</name>
<gene>
    <name evidence="1" type="ORF">B1R32_10452</name>
</gene>
<protein>
    <submittedName>
        <fullName evidence="1">Uncharacterized protein</fullName>
    </submittedName>
</protein>
<proteinExistence type="predicted"/>